<dbReference type="STRING" id="451379.A0A0N5AXM3"/>
<name>A0A0N5AXM3_9BILA</name>
<dbReference type="WBParaSite" id="SMUV_0000970201-mRNA-1">
    <property type="protein sequence ID" value="SMUV_0000970201-mRNA-1"/>
    <property type="gene ID" value="SMUV_0000970201"/>
</dbReference>
<dbReference type="Proteomes" id="UP000046393">
    <property type="component" value="Unplaced"/>
</dbReference>
<evidence type="ECO:0000313" key="1">
    <source>
        <dbReference type="Proteomes" id="UP000046393"/>
    </source>
</evidence>
<keyword evidence="1" id="KW-1185">Reference proteome</keyword>
<protein>
    <submittedName>
        <fullName evidence="2">DUF19 domain-containing protein</fullName>
    </submittedName>
</protein>
<sequence>MNTLNVFFRRLIPRRGAKDDEYSFELLKSTPTNKRKLISNCDPCLEHEIDGFLEAAGLGDQMNQDCSALIGFIGTIESNINYNIPPCSSKSVESESLEFSKAMSECQIIKTRPYFTNGVLLECVDSKPLYPYLHYCVFENKAYEKRILQINSIIHDLGIESSSKYGKCYFCILF</sequence>
<proteinExistence type="predicted"/>
<dbReference type="AlphaFoldDB" id="A0A0N5AXM3"/>
<organism evidence="1 2">
    <name type="scientific">Syphacia muris</name>
    <dbReference type="NCBI Taxonomy" id="451379"/>
    <lineage>
        <taxon>Eukaryota</taxon>
        <taxon>Metazoa</taxon>
        <taxon>Ecdysozoa</taxon>
        <taxon>Nematoda</taxon>
        <taxon>Chromadorea</taxon>
        <taxon>Rhabditida</taxon>
        <taxon>Spirurina</taxon>
        <taxon>Oxyuridomorpha</taxon>
        <taxon>Oxyuroidea</taxon>
        <taxon>Oxyuridae</taxon>
        <taxon>Syphacia</taxon>
    </lineage>
</organism>
<accession>A0A0N5AXM3</accession>
<evidence type="ECO:0000313" key="2">
    <source>
        <dbReference type="WBParaSite" id="SMUV_0000970201-mRNA-1"/>
    </source>
</evidence>
<reference evidence="2" key="1">
    <citation type="submission" date="2017-02" db="UniProtKB">
        <authorList>
            <consortium name="WormBaseParasite"/>
        </authorList>
    </citation>
    <scope>IDENTIFICATION</scope>
</reference>